<keyword evidence="1" id="KW-0732">Signal</keyword>
<reference evidence="3 4" key="1">
    <citation type="submission" date="2019-02" db="EMBL/GenBank/DDBJ databases">
        <title>Deep-cultivation of Planctomycetes and their phenomic and genomic characterization uncovers novel biology.</title>
        <authorList>
            <person name="Wiegand S."/>
            <person name="Jogler M."/>
            <person name="Boedeker C."/>
            <person name="Pinto D."/>
            <person name="Vollmers J."/>
            <person name="Rivas-Marin E."/>
            <person name="Kohn T."/>
            <person name="Peeters S.H."/>
            <person name="Heuer A."/>
            <person name="Rast P."/>
            <person name="Oberbeckmann S."/>
            <person name="Bunk B."/>
            <person name="Jeske O."/>
            <person name="Meyerdierks A."/>
            <person name="Storesund J.E."/>
            <person name="Kallscheuer N."/>
            <person name="Luecker S."/>
            <person name="Lage O.M."/>
            <person name="Pohl T."/>
            <person name="Merkel B.J."/>
            <person name="Hornburger P."/>
            <person name="Mueller R.-W."/>
            <person name="Bruemmer F."/>
            <person name="Labrenz M."/>
            <person name="Spormann A.M."/>
            <person name="Op den Camp H."/>
            <person name="Overmann J."/>
            <person name="Amann R."/>
            <person name="Jetten M.S.M."/>
            <person name="Mascher T."/>
            <person name="Medema M.H."/>
            <person name="Devos D.P."/>
            <person name="Kaster A.-K."/>
            <person name="Ovreas L."/>
            <person name="Rohde M."/>
            <person name="Galperin M.Y."/>
            <person name="Jogler C."/>
        </authorList>
    </citation>
    <scope>NUCLEOTIDE SEQUENCE [LARGE SCALE GENOMIC DNA]</scope>
    <source>
        <strain evidence="3 4">SV_7m_r</strain>
    </source>
</reference>
<feature type="domain" description="3-keto-alpha-glucoside-1,2-lyase/3-keto-2-hydroxy-glucal hydratase" evidence="2">
    <location>
        <begin position="29"/>
        <end position="226"/>
    </location>
</feature>
<feature type="chain" id="PRO_5022164198" description="3-keto-alpha-glucoside-1,2-lyase/3-keto-2-hydroxy-glucal hydratase domain-containing protein" evidence="1">
    <location>
        <begin position="26"/>
        <end position="228"/>
    </location>
</feature>
<proteinExistence type="predicted"/>
<dbReference type="AlphaFoldDB" id="A0A517SS48"/>
<keyword evidence="4" id="KW-1185">Reference proteome</keyword>
<protein>
    <recommendedName>
        <fullName evidence="2">3-keto-alpha-glucoside-1,2-lyase/3-keto-2-hydroxy-glucal hydratase domain-containing protein</fullName>
    </recommendedName>
</protein>
<sequence length="228" mass="25189" precursor="true">MRLFRFVPACLLLAFLAVPAVSTHAEGPWKSLFDGKSLDGWAVKSGFATYKIEEGGVIVGTTAEGSPNSFLTTEEQFGDFELEFEVKVDNGLNSGVQIRSLLKDVENKNSHGGRLYGPQVEIEAGPGQAGFIYGEATGRGWLSPEPKSKDKAVNQHDYFKNNEWNQYRVVAKGANIKVWINGQQICDLTDEEIFKTHPKGSFGLQVHGIGKKAGPFEVRWRNLKIKSI</sequence>
<gene>
    <name evidence="3" type="ORF">SV7mr_14500</name>
</gene>
<feature type="signal peptide" evidence="1">
    <location>
        <begin position="1"/>
        <end position="25"/>
    </location>
</feature>
<evidence type="ECO:0000313" key="4">
    <source>
        <dbReference type="Proteomes" id="UP000315003"/>
    </source>
</evidence>
<organism evidence="3 4">
    <name type="scientific">Stieleria bergensis</name>
    <dbReference type="NCBI Taxonomy" id="2528025"/>
    <lineage>
        <taxon>Bacteria</taxon>
        <taxon>Pseudomonadati</taxon>
        <taxon>Planctomycetota</taxon>
        <taxon>Planctomycetia</taxon>
        <taxon>Pirellulales</taxon>
        <taxon>Pirellulaceae</taxon>
        <taxon>Stieleria</taxon>
    </lineage>
</organism>
<dbReference type="RefSeq" id="WP_145270479.1">
    <property type="nucleotide sequence ID" value="NZ_CP036272.1"/>
</dbReference>
<evidence type="ECO:0000259" key="2">
    <source>
        <dbReference type="Pfam" id="PF06439"/>
    </source>
</evidence>
<dbReference type="EMBL" id="CP036272">
    <property type="protein sequence ID" value="QDT58948.1"/>
    <property type="molecule type" value="Genomic_DNA"/>
</dbReference>
<evidence type="ECO:0000256" key="1">
    <source>
        <dbReference type="SAM" id="SignalP"/>
    </source>
</evidence>
<dbReference type="OrthoDB" id="9780017at2"/>
<dbReference type="Proteomes" id="UP000315003">
    <property type="component" value="Chromosome"/>
</dbReference>
<dbReference type="Gene3D" id="2.60.120.560">
    <property type="entry name" value="Exo-inulinase, domain 1"/>
    <property type="match status" value="1"/>
</dbReference>
<dbReference type="Pfam" id="PF06439">
    <property type="entry name" value="3keto-disac_hyd"/>
    <property type="match status" value="1"/>
</dbReference>
<dbReference type="InterPro" id="IPR010496">
    <property type="entry name" value="AL/BT2_dom"/>
</dbReference>
<evidence type="ECO:0000313" key="3">
    <source>
        <dbReference type="EMBL" id="QDT58948.1"/>
    </source>
</evidence>
<name>A0A517SS48_9BACT</name>
<dbReference type="GO" id="GO:0016787">
    <property type="term" value="F:hydrolase activity"/>
    <property type="evidence" value="ECO:0007669"/>
    <property type="project" value="InterPro"/>
</dbReference>
<accession>A0A517SS48</accession>